<organism evidence="2 3">
    <name type="scientific">Nocardiopsis gilva YIM 90087</name>
    <dbReference type="NCBI Taxonomy" id="1235441"/>
    <lineage>
        <taxon>Bacteria</taxon>
        <taxon>Bacillati</taxon>
        <taxon>Actinomycetota</taxon>
        <taxon>Actinomycetes</taxon>
        <taxon>Streptosporangiales</taxon>
        <taxon>Nocardiopsidaceae</taxon>
        <taxon>Nocardiopsis</taxon>
    </lineage>
</organism>
<protein>
    <submittedName>
        <fullName evidence="2">Uncharacterized protein</fullName>
    </submittedName>
</protein>
<sequence length="111" mass="10669">MGRIVGAWLLTLLLDTVATFILAYVLGDGGTLLGVGVGGGIAAGTCPPDSPGPSGVVTDPPSPGSEGPSPSDGNGDGDPDNGDTVSQEPLSAVTEPAVGLTRPDTDDGPSG</sequence>
<gene>
    <name evidence="2" type="ORF">CDO52_23240</name>
</gene>
<dbReference type="Proteomes" id="UP000215005">
    <property type="component" value="Chromosome"/>
</dbReference>
<evidence type="ECO:0000313" key="3">
    <source>
        <dbReference type="Proteomes" id="UP000215005"/>
    </source>
</evidence>
<reference evidence="2 3" key="1">
    <citation type="submission" date="2017-08" db="EMBL/GenBank/DDBJ databases">
        <title>The complete genome sequence of Nocardiopsis gilva YIM 90087.</title>
        <authorList>
            <person name="Yin M."/>
            <person name="Tang S."/>
        </authorList>
    </citation>
    <scope>NUCLEOTIDE SEQUENCE [LARGE SCALE GENOMIC DNA]</scope>
    <source>
        <strain evidence="2 3">YIM 90087</strain>
    </source>
</reference>
<dbReference type="RefSeq" id="WP_017620937.1">
    <property type="nucleotide sequence ID" value="NZ_ANBG01000366.1"/>
</dbReference>
<proteinExistence type="predicted"/>
<evidence type="ECO:0000313" key="2">
    <source>
        <dbReference type="EMBL" id="ASU85319.1"/>
    </source>
</evidence>
<name>A0A223SBC4_9ACTN</name>
<dbReference type="EMBL" id="CP022753">
    <property type="protein sequence ID" value="ASU85319.1"/>
    <property type="molecule type" value="Genomic_DNA"/>
</dbReference>
<feature type="region of interest" description="Disordered" evidence="1">
    <location>
        <begin position="38"/>
        <end position="111"/>
    </location>
</feature>
<keyword evidence="3" id="KW-1185">Reference proteome</keyword>
<evidence type="ECO:0000256" key="1">
    <source>
        <dbReference type="SAM" id="MobiDB-lite"/>
    </source>
</evidence>
<accession>A0A223SBC4</accession>
<feature type="compositionally biased region" description="Low complexity" evidence="1">
    <location>
        <begin position="64"/>
        <end position="73"/>
    </location>
</feature>
<dbReference type="KEGG" id="ngv:CDO52_23240"/>
<dbReference type="AlphaFoldDB" id="A0A223SBC4"/>